<gene>
    <name evidence="7" type="ORF">BG006_007966</name>
</gene>
<keyword evidence="3" id="KW-0964">Secreted</keyword>
<feature type="chain" id="PRO_5040336539" evidence="6">
    <location>
        <begin position="21"/>
        <end position="396"/>
    </location>
</feature>
<evidence type="ECO:0000313" key="7">
    <source>
        <dbReference type="EMBL" id="KAF9336640.1"/>
    </source>
</evidence>
<proteinExistence type="predicted"/>
<keyword evidence="8" id="KW-1185">Reference proteome</keyword>
<dbReference type="Proteomes" id="UP000696485">
    <property type="component" value="Unassembled WGS sequence"/>
</dbReference>
<dbReference type="SUPFAM" id="SSF52058">
    <property type="entry name" value="L domain-like"/>
    <property type="match status" value="2"/>
</dbReference>
<keyword evidence="5" id="KW-0325">Glycoprotein</keyword>
<dbReference type="AlphaFoldDB" id="A0A9P5SUQ0"/>
<protein>
    <submittedName>
        <fullName evidence="7">Uncharacterized protein</fullName>
    </submittedName>
</protein>
<dbReference type="InterPro" id="IPR036941">
    <property type="entry name" value="Rcpt_L-dom_sf"/>
</dbReference>
<keyword evidence="2" id="KW-0134">Cell wall</keyword>
<dbReference type="GO" id="GO:0031505">
    <property type="term" value="P:fungal-type cell wall organization"/>
    <property type="evidence" value="ECO:0007669"/>
    <property type="project" value="TreeGrafter"/>
</dbReference>
<dbReference type="GO" id="GO:0009986">
    <property type="term" value="C:cell surface"/>
    <property type="evidence" value="ECO:0007669"/>
    <property type="project" value="TreeGrafter"/>
</dbReference>
<evidence type="ECO:0000256" key="1">
    <source>
        <dbReference type="ARBA" id="ARBA00004191"/>
    </source>
</evidence>
<keyword evidence="4 6" id="KW-0732">Signal</keyword>
<comment type="subcellular location">
    <subcellularLocation>
        <location evidence="1">Secreted</location>
        <location evidence="1">Cell wall</location>
    </subcellularLocation>
</comment>
<reference evidence="7" key="1">
    <citation type="journal article" date="2020" name="Fungal Divers.">
        <title>Resolving the Mortierellaceae phylogeny through synthesis of multi-gene phylogenetics and phylogenomics.</title>
        <authorList>
            <person name="Vandepol N."/>
            <person name="Liber J."/>
            <person name="Desiro A."/>
            <person name="Na H."/>
            <person name="Kennedy M."/>
            <person name="Barry K."/>
            <person name="Grigoriev I.V."/>
            <person name="Miller A.N."/>
            <person name="O'Donnell K."/>
            <person name="Stajich J.E."/>
            <person name="Bonito G."/>
        </authorList>
    </citation>
    <scope>NUCLEOTIDE SEQUENCE</scope>
    <source>
        <strain evidence="7">NVP1</strain>
    </source>
</reference>
<evidence type="ECO:0000313" key="8">
    <source>
        <dbReference type="Proteomes" id="UP000696485"/>
    </source>
</evidence>
<evidence type="ECO:0000256" key="5">
    <source>
        <dbReference type="ARBA" id="ARBA00023180"/>
    </source>
</evidence>
<dbReference type="InterPro" id="IPR051648">
    <property type="entry name" value="CWI-Assembly_Regulator"/>
</dbReference>
<organism evidence="7 8">
    <name type="scientific">Podila minutissima</name>
    <dbReference type="NCBI Taxonomy" id="64525"/>
    <lineage>
        <taxon>Eukaryota</taxon>
        <taxon>Fungi</taxon>
        <taxon>Fungi incertae sedis</taxon>
        <taxon>Mucoromycota</taxon>
        <taxon>Mortierellomycotina</taxon>
        <taxon>Mortierellomycetes</taxon>
        <taxon>Mortierellales</taxon>
        <taxon>Mortierellaceae</taxon>
        <taxon>Podila</taxon>
    </lineage>
</organism>
<dbReference type="PANTHER" id="PTHR31018:SF3">
    <property type="entry name" value="RECEPTOR PROTEIN-TYROSINE KINASE"/>
    <property type="match status" value="1"/>
</dbReference>
<comment type="caution">
    <text evidence="7">The sequence shown here is derived from an EMBL/GenBank/DDBJ whole genome shotgun (WGS) entry which is preliminary data.</text>
</comment>
<dbReference type="EMBL" id="JAAAUY010000052">
    <property type="protein sequence ID" value="KAF9336640.1"/>
    <property type="molecule type" value="Genomic_DNA"/>
</dbReference>
<evidence type="ECO:0000256" key="4">
    <source>
        <dbReference type="ARBA" id="ARBA00022729"/>
    </source>
</evidence>
<sequence length="396" mass="40980">MTRLSSGLLLLFSATIAVHAQQEICAKQVDIASEADLSSIAACSTFSGSVTISGAGINAVAWPALNSLTGSIKVTSNPHLAGLHLDGLKTSTGTITLYNNTILSVVDMPNLQSINSLEIVTAPNLRQLSLSSVETMKSLKIEDTGLDNSGTLPWSRLRQATDLGVSNNKFLKVIDMPSLKVVSGKLVIAANGVMEGQSDGSSLLLSNLTACSNCTFRHLTELKVPSLSAVSASLSFDETSLEKLDVPALKTVGQTLSIVSNNVLSNISFAELTSIGGALLIANNTELTTIDGFQNLKDIAGVLNMRGAFNNISLPHVTNVQGGMSVLSSSNDFDCSTLAKVKAGARGKTVCRAKVVSAKPTNAEGSLVNAGTAAGDISMGSAFAATIMTAAAILFF</sequence>
<feature type="signal peptide" evidence="6">
    <location>
        <begin position="1"/>
        <end position="20"/>
    </location>
</feature>
<dbReference type="GO" id="GO:0005886">
    <property type="term" value="C:plasma membrane"/>
    <property type="evidence" value="ECO:0007669"/>
    <property type="project" value="TreeGrafter"/>
</dbReference>
<accession>A0A9P5SUQ0</accession>
<dbReference type="Gene3D" id="3.80.20.20">
    <property type="entry name" value="Receptor L-domain"/>
    <property type="match status" value="2"/>
</dbReference>
<dbReference type="PANTHER" id="PTHR31018">
    <property type="entry name" value="SPORULATION-SPECIFIC PROTEIN-RELATED"/>
    <property type="match status" value="1"/>
</dbReference>
<name>A0A9P5SUQ0_9FUNG</name>
<evidence type="ECO:0000256" key="6">
    <source>
        <dbReference type="SAM" id="SignalP"/>
    </source>
</evidence>
<dbReference type="GO" id="GO:0009277">
    <property type="term" value="C:fungal-type cell wall"/>
    <property type="evidence" value="ECO:0007669"/>
    <property type="project" value="TreeGrafter"/>
</dbReference>
<evidence type="ECO:0000256" key="2">
    <source>
        <dbReference type="ARBA" id="ARBA00022512"/>
    </source>
</evidence>
<evidence type="ECO:0000256" key="3">
    <source>
        <dbReference type="ARBA" id="ARBA00022525"/>
    </source>
</evidence>